<accession>A0A8H3LXK5</accession>
<sequence>MITGDPTKETASNKIERHLRRLGWRNAQYSRGLGAKILQDAGSILGHPRNQIDIPCVLAKDIITYLKQDSGRGQRRIIIGEGEAKSSGIHHTLKLDMFRLMLDKHSSININLIQSELIYRNYL</sequence>
<proteinExistence type="predicted"/>
<evidence type="ECO:0000313" key="1">
    <source>
        <dbReference type="EMBL" id="GES94892.1"/>
    </source>
</evidence>
<comment type="caution">
    <text evidence="1">The sequence shown here is derived from an EMBL/GenBank/DDBJ whole genome shotgun (WGS) entry which is preliminary data.</text>
</comment>
<name>A0A8H3LXK5_9GLOM</name>
<evidence type="ECO:0000313" key="2">
    <source>
        <dbReference type="Proteomes" id="UP000615446"/>
    </source>
</evidence>
<protein>
    <submittedName>
        <fullName evidence="1">Uncharacterized protein</fullName>
    </submittedName>
</protein>
<dbReference type="AlphaFoldDB" id="A0A8H3LXK5"/>
<dbReference type="Proteomes" id="UP000615446">
    <property type="component" value="Unassembled WGS sequence"/>
</dbReference>
<reference evidence="1" key="1">
    <citation type="submission" date="2019-10" db="EMBL/GenBank/DDBJ databases">
        <title>Conservation and host-specific expression of non-tandemly repeated heterogenous ribosome RNA gene in arbuscular mycorrhizal fungi.</title>
        <authorList>
            <person name="Maeda T."/>
            <person name="Kobayashi Y."/>
            <person name="Nakagawa T."/>
            <person name="Ezawa T."/>
            <person name="Yamaguchi K."/>
            <person name="Bino T."/>
            <person name="Nishimoto Y."/>
            <person name="Shigenobu S."/>
            <person name="Kawaguchi M."/>
        </authorList>
    </citation>
    <scope>NUCLEOTIDE SEQUENCE</scope>
    <source>
        <strain evidence="1">HR1</strain>
    </source>
</reference>
<dbReference type="EMBL" id="BLAL01000239">
    <property type="protein sequence ID" value="GES94892.1"/>
    <property type="molecule type" value="Genomic_DNA"/>
</dbReference>
<organism evidence="1 2">
    <name type="scientific">Rhizophagus clarus</name>
    <dbReference type="NCBI Taxonomy" id="94130"/>
    <lineage>
        <taxon>Eukaryota</taxon>
        <taxon>Fungi</taxon>
        <taxon>Fungi incertae sedis</taxon>
        <taxon>Mucoromycota</taxon>
        <taxon>Glomeromycotina</taxon>
        <taxon>Glomeromycetes</taxon>
        <taxon>Glomerales</taxon>
        <taxon>Glomeraceae</taxon>
        <taxon>Rhizophagus</taxon>
    </lineage>
</organism>
<gene>
    <name evidence="1" type="ORF">RCL2_002158900</name>
</gene>